<evidence type="ECO:0000256" key="3">
    <source>
        <dbReference type="ARBA" id="ARBA00022679"/>
    </source>
</evidence>
<dbReference type="STRING" id="634498.mru_0005"/>
<feature type="binding site" evidence="7">
    <location>
        <position position="179"/>
    </location>
    <ligand>
        <name>L-aspartate</name>
        <dbReference type="ChEBI" id="CHEBI:29991"/>
    </ligand>
</feature>
<dbReference type="InterPro" id="IPR006132">
    <property type="entry name" value="Asp/Orn_carbamoyltranf_P-bd"/>
</dbReference>
<dbReference type="GO" id="GO:0004070">
    <property type="term" value="F:aspartate carbamoyltransferase activity"/>
    <property type="evidence" value="ECO:0007669"/>
    <property type="project" value="UniProtKB-UniRule"/>
</dbReference>
<accession>D3E4G1</accession>
<reference evidence="10 11" key="1">
    <citation type="journal article" date="2010" name="PLoS ONE">
        <title>The genome sequence of the rumen methanogen Methanobrevibacter ruminantium reveals new possibilities for controlling ruminant methane emissions.</title>
        <authorList>
            <person name="Leahy S.C."/>
            <person name="Kelly W.J."/>
            <person name="Altermann E."/>
            <person name="Ronimus R.S."/>
            <person name="Yeoman C.J."/>
            <person name="Pacheco D.M."/>
            <person name="Li D."/>
            <person name="Kong Z."/>
            <person name="McTavish S."/>
            <person name="Sang C."/>
            <person name="Lambie S.C."/>
            <person name="Janssen P.H."/>
            <person name="Dey D."/>
            <person name="Attwood G.T."/>
        </authorList>
    </citation>
    <scope>NUCLEOTIDE SEQUENCE [LARGE SCALE GENOMIC DNA]</scope>
    <source>
        <strain evidence="11">ATCC 35063 / DSM 1093 / JCM 13430 / OCM 146 / M1</strain>
    </source>
</reference>
<feature type="binding site" evidence="7">
    <location>
        <position position="118"/>
    </location>
    <ligand>
        <name>carbamoyl phosphate</name>
        <dbReference type="ChEBI" id="CHEBI:58228"/>
    </ligand>
</feature>
<feature type="domain" description="Aspartate/ornithine carbamoyltransferase Asp/Orn-binding" evidence="8">
    <location>
        <begin position="165"/>
        <end position="311"/>
    </location>
</feature>
<dbReference type="EC" id="2.1.3.2" evidence="7"/>
<evidence type="ECO:0000256" key="1">
    <source>
        <dbReference type="ARBA" id="ARBA00004852"/>
    </source>
</evidence>
<name>D3E4G1_METRM</name>
<dbReference type="GO" id="GO:0006520">
    <property type="term" value="P:amino acid metabolic process"/>
    <property type="evidence" value="ECO:0007669"/>
    <property type="project" value="InterPro"/>
</dbReference>
<dbReference type="AlphaFoldDB" id="D3E4G1"/>
<evidence type="ECO:0000256" key="6">
    <source>
        <dbReference type="ARBA" id="ARBA00048859"/>
    </source>
</evidence>
<dbReference type="InterPro" id="IPR006130">
    <property type="entry name" value="Asp/Orn_carbamoylTrfase"/>
</dbReference>
<dbReference type="eggNOG" id="arCOG00911">
    <property type="taxonomic scope" value="Archaea"/>
</dbReference>
<keyword evidence="3 7" id="KW-0808">Transferase</keyword>
<comment type="pathway">
    <text evidence="1 7">Pyrimidine metabolism; UMP biosynthesis via de novo pathway; (S)-dihydroorotate from bicarbonate: step 2/3.</text>
</comment>
<feature type="domain" description="Aspartate/ornithine carbamoyltransferase carbamoyl-P binding" evidence="9">
    <location>
        <begin position="18"/>
        <end position="158"/>
    </location>
</feature>
<comment type="catalytic activity">
    <reaction evidence="6 7">
        <text>carbamoyl phosphate + L-aspartate = N-carbamoyl-L-aspartate + phosphate + H(+)</text>
        <dbReference type="Rhea" id="RHEA:20013"/>
        <dbReference type="ChEBI" id="CHEBI:15378"/>
        <dbReference type="ChEBI" id="CHEBI:29991"/>
        <dbReference type="ChEBI" id="CHEBI:32814"/>
        <dbReference type="ChEBI" id="CHEBI:43474"/>
        <dbReference type="ChEBI" id="CHEBI:58228"/>
        <dbReference type="EC" id="2.1.3.2"/>
    </reaction>
</comment>
<organism evidence="10 11">
    <name type="scientific">Methanobrevibacter ruminantium (strain ATCC 35063 / DSM 1093 / JCM 13430 / OCM 146 / M1)</name>
    <name type="common">Methanobacterium ruminantium</name>
    <dbReference type="NCBI Taxonomy" id="634498"/>
    <lineage>
        <taxon>Archaea</taxon>
        <taxon>Methanobacteriati</taxon>
        <taxon>Methanobacteriota</taxon>
        <taxon>Methanomada group</taxon>
        <taxon>Methanobacteria</taxon>
        <taxon>Methanobacteriales</taxon>
        <taxon>Methanobacteriaceae</taxon>
        <taxon>Methanobrevibacter</taxon>
    </lineage>
</organism>
<keyword evidence="11" id="KW-1185">Reference proteome</keyword>
<dbReference type="InterPro" id="IPR006131">
    <property type="entry name" value="Asp_carbamoyltransf_Asp/Orn-bd"/>
</dbReference>
<evidence type="ECO:0000313" key="11">
    <source>
        <dbReference type="Proteomes" id="UP000008680"/>
    </source>
</evidence>
<dbReference type="NCBIfam" id="TIGR00670">
    <property type="entry name" value="asp_carb_tr"/>
    <property type="match status" value="1"/>
</dbReference>
<comment type="subunit">
    <text evidence="7">Heterooligomer of catalytic and regulatory chains.</text>
</comment>
<sequence>MYFKCKLKECNIIFGHNNVISIKDFEKEDIKFILDEAEKLEDIAQSKEKSEELSGKILGLLFYEPSTRTRLSFETAMKRLGGDCISLGETSNSSVAKGESIADTAKMFESYCDAIVIRHDLEGVSRFLSDVIDVPIINAGDGAGQHPTQTLLDLYTIRKHFGKIDGLNIALLGDLKYGRTVHSLSYALGMYDVKMTFVSPEELKMPKENLLDLEKNNIKYKETSNLKDIIDEIDVLYVTRIQKERFPDIEEYEKIKGAYLINKDLLEGKELIVMHPLPRVDEIDYDVDNTKYNKYFEQAANAIPVRMAILKNLIRHRYE</sequence>
<feature type="binding site" evidence="7">
    <location>
        <position position="69"/>
    </location>
    <ligand>
        <name>carbamoyl phosphate</name>
        <dbReference type="ChEBI" id="CHEBI:58228"/>
    </ligand>
</feature>
<dbReference type="EMBL" id="CP001719">
    <property type="protein sequence ID" value="ADC45857.1"/>
    <property type="molecule type" value="Genomic_DNA"/>
</dbReference>
<dbReference type="GO" id="GO:0006207">
    <property type="term" value="P:'de novo' pyrimidine nucleobase biosynthetic process"/>
    <property type="evidence" value="ECO:0007669"/>
    <property type="project" value="InterPro"/>
</dbReference>
<dbReference type="UniPathway" id="UPA00070">
    <property type="reaction ID" value="UER00116"/>
</dbReference>
<feature type="binding site" evidence="7">
    <location>
        <position position="277"/>
    </location>
    <ligand>
        <name>carbamoyl phosphate</name>
        <dbReference type="ChEBI" id="CHEBI:58228"/>
    </ligand>
</feature>
<dbReference type="HOGENOM" id="CLU_043846_1_2_2"/>
<dbReference type="InterPro" id="IPR036901">
    <property type="entry name" value="Asp/Orn_carbamoylTrfase_sf"/>
</dbReference>
<dbReference type="HAMAP" id="MF_00001">
    <property type="entry name" value="Asp_carb_tr"/>
    <property type="match status" value="1"/>
</dbReference>
<evidence type="ECO:0000256" key="2">
    <source>
        <dbReference type="ARBA" id="ARBA00008896"/>
    </source>
</evidence>
<evidence type="ECO:0000259" key="9">
    <source>
        <dbReference type="Pfam" id="PF02729"/>
    </source>
</evidence>
<dbReference type="Proteomes" id="UP000008680">
    <property type="component" value="Chromosome"/>
</dbReference>
<feature type="binding site" evidence="7">
    <location>
        <position position="68"/>
    </location>
    <ligand>
        <name>carbamoyl phosphate</name>
        <dbReference type="ChEBI" id="CHEBI:58228"/>
    </ligand>
</feature>
<dbReference type="Pfam" id="PF02729">
    <property type="entry name" value="OTCace_N"/>
    <property type="match status" value="1"/>
</dbReference>
<feature type="binding site" evidence="7">
    <location>
        <position position="146"/>
    </location>
    <ligand>
        <name>carbamoyl phosphate</name>
        <dbReference type="ChEBI" id="CHEBI:58228"/>
    </ligand>
</feature>
<dbReference type="Pfam" id="PF00185">
    <property type="entry name" value="OTCace"/>
    <property type="match status" value="1"/>
</dbReference>
<dbReference type="FunFam" id="3.40.50.1370:FF:000002">
    <property type="entry name" value="Aspartate carbamoyltransferase 2"/>
    <property type="match status" value="1"/>
</dbReference>
<dbReference type="GO" id="GO:0044205">
    <property type="term" value="P:'de novo' UMP biosynthetic process"/>
    <property type="evidence" value="ECO:0007669"/>
    <property type="project" value="UniProtKB-UniRule"/>
</dbReference>
<protein>
    <recommendedName>
        <fullName evidence="7">Aspartate carbamoyltransferase</fullName>
        <ecNumber evidence="7">2.1.3.2</ecNumber>
    </recommendedName>
    <alternativeName>
        <fullName evidence="7">Aspartate transcarbamylase</fullName>
        <shortName evidence="7">ATCase</shortName>
    </alternativeName>
</protein>
<feature type="binding site" evidence="7">
    <location>
        <position position="97"/>
    </location>
    <ligand>
        <name>L-aspartate</name>
        <dbReference type="ChEBI" id="CHEBI:29991"/>
    </ligand>
</feature>
<dbReference type="NCBIfam" id="NF002032">
    <property type="entry name" value="PRK00856.1"/>
    <property type="match status" value="1"/>
</dbReference>
<evidence type="ECO:0000259" key="8">
    <source>
        <dbReference type="Pfam" id="PF00185"/>
    </source>
</evidence>
<evidence type="ECO:0000256" key="5">
    <source>
        <dbReference type="ARBA" id="ARBA00043884"/>
    </source>
</evidence>
<dbReference type="InterPro" id="IPR002082">
    <property type="entry name" value="Asp_carbamoyltransf"/>
</dbReference>
<feature type="binding site" evidence="7">
    <location>
        <position position="149"/>
    </location>
    <ligand>
        <name>carbamoyl phosphate</name>
        <dbReference type="ChEBI" id="CHEBI:58228"/>
    </ligand>
</feature>
<gene>
    <name evidence="7 10" type="primary">pyrB</name>
    <name evidence="10" type="ordered locus">mru_0005</name>
</gene>
<dbReference type="PANTHER" id="PTHR45753:SF6">
    <property type="entry name" value="ASPARTATE CARBAMOYLTRANSFERASE"/>
    <property type="match status" value="1"/>
</dbReference>
<dbReference type="GeneID" id="8769622"/>
<evidence type="ECO:0000256" key="4">
    <source>
        <dbReference type="ARBA" id="ARBA00022975"/>
    </source>
</evidence>
<dbReference type="RefSeq" id="WP_012954813.1">
    <property type="nucleotide sequence ID" value="NC_013790.1"/>
</dbReference>
<feature type="binding site" evidence="7">
    <location>
        <position position="240"/>
    </location>
    <ligand>
        <name>L-aspartate</name>
        <dbReference type="ChEBI" id="CHEBI:29991"/>
    </ligand>
</feature>
<dbReference type="PROSITE" id="PS00097">
    <property type="entry name" value="CARBAMOYLTRANSFERASE"/>
    <property type="match status" value="1"/>
</dbReference>
<proteinExistence type="inferred from homology"/>
<feature type="binding site" evidence="7">
    <location>
        <position position="278"/>
    </location>
    <ligand>
        <name>carbamoyl phosphate</name>
        <dbReference type="ChEBI" id="CHEBI:58228"/>
    </ligand>
</feature>
<dbReference type="PRINTS" id="PR00100">
    <property type="entry name" value="AOTCASE"/>
</dbReference>
<dbReference type="PANTHER" id="PTHR45753">
    <property type="entry name" value="ORNITHINE CARBAMOYLTRANSFERASE, MITOCHONDRIAL"/>
    <property type="match status" value="1"/>
</dbReference>
<dbReference type="KEGG" id="mru:mru_0005"/>
<dbReference type="PRINTS" id="PR00101">
    <property type="entry name" value="ATCASE"/>
</dbReference>
<dbReference type="SUPFAM" id="SSF53671">
    <property type="entry name" value="Aspartate/ornithine carbamoyltransferase"/>
    <property type="match status" value="1"/>
</dbReference>
<comment type="similarity">
    <text evidence="2 7">Belongs to the aspartate/ornithine carbamoyltransferase superfamily. ATCase family.</text>
</comment>
<dbReference type="GO" id="GO:0016597">
    <property type="term" value="F:amino acid binding"/>
    <property type="evidence" value="ECO:0007669"/>
    <property type="project" value="InterPro"/>
</dbReference>
<comment type="function">
    <text evidence="5 7">Catalyzes the condensation of carbamoyl phosphate and aspartate to form carbamoyl aspartate and inorganic phosphate, the committed step in the de novo pyrimidine nucleotide biosynthesis pathway.</text>
</comment>
<dbReference type="Gene3D" id="3.40.50.1370">
    <property type="entry name" value="Aspartate/ornithine carbamoyltransferase"/>
    <property type="match status" value="2"/>
</dbReference>
<dbReference type="PATRIC" id="fig|634498.28.peg.5"/>
<evidence type="ECO:0000256" key="7">
    <source>
        <dbReference type="HAMAP-Rule" id="MF_00001"/>
    </source>
</evidence>
<keyword evidence="4 7" id="KW-0665">Pyrimidine biosynthesis</keyword>
<evidence type="ECO:0000313" key="10">
    <source>
        <dbReference type="EMBL" id="ADC45857.1"/>
    </source>
</evidence>